<evidence type="ECO:0000313" key="2">
    <source>
        <dbReference type="Proteomes" id="UP001180020"/>
    </source>
</evidence>
<sequence length="69" mass="7998">MYVPWAYQMVVDFSDAWWDLVRSSPWFCDYWLSDCFHNPIAGSDDDDGRGSFLFDDDLDRPSAFVSFGG</sequence>
<dbReference type="InterPro" id="IPR040414">
    <property type="entry name" value="CID1/CID2"/>
</dbReference>
<dbReference type="PANTHER" id="PTHR33790">
    <property type="entry name" value="OS05G0344200 PROTEIN"/>
    <property type="match status" value="1"/>
</dbReference>
<proteinExistence type="predicted"/>
<dbReference type="EMBL" id="JAUJYO010000001">
    <property type="protein sequence ID" value="KAK1325007.1"/>
    <property type="molecule type" value="Genomic_DNA"/>
</dbReference>
<evidence type="ECO:0000313" key="1">
    <source>
        <dbReference type="EMBL" id="KAK1325007.1"/>
    </source>
</evidence>
<dbReference type="AlphaFoldDB" id="A0AAV9FHX3"/>
<organism evidence="1 2">
    <name type="scientific">Acorus calamus</name>
    <name type="common">Sweet flag</name>
    <dbReference type="NCBI Taxonomy" id="4465"/>
    <lineage>
        <taxon>Eukaryota</taxon>
        <taxon>Viridiplantae</taxon>
        <taxon>Streptophyta</taxon>
        <taxon>Embryophyta</taxon>
        <taxon>Tracheophyta</taxon>
        <taxon>Spermatophyta</taxon>
        <taxon>Magnoliopsida</taxon>
        <taxon>Liliopsida</taxon>
        <taxon>Acoraceae</taxon>
        <taxon>Acorus</taxon>
    </lineage>
</organism>
<gene>
    <name evidence="1" type="primary">CID2</name>
    <name evidence="1" type="ORF">QJS10_CPA01g00986</name>
</gene>
<reference evidence="1" key="1">
    <citation type="journal article" date="2023" name="Nat. Commun.">
        <title>Diploid and tetraploid genomes of Acorus and the evolution of monocots.</title>
        <authorList>
            <person name="Ma L."/>
            <person name="Liu K.W."/>
            <person name="Li Z."/>
            <person name="Hsiao Y.Y."/>
            <person name="Qi Y."/>
            <person name="Fu T."/>
            <person name="Tang G.D."/>
            <person name="Zhang D."/>
            <person name="Sun W.H."/>
            <person name="Liu D.K."/>
            <person name="Li Y."/>
            <person name="Chen G.Z."/>
            <person name="Liu X.D."/>
            <person name="Liao X.Y."/>
            <person name="Jiang Y.T."/>
            <person name="Yu X."/>
            <person name="Hao Y."/>
            <person name="Huang J."/>
            <person name="Zhao X.W."/>
            <person name="Ke S."/>
            <person name="Chen Y.Y."/>
            <person name="Wu W.L."/>
            <person name="Hsu J.L."/>
            <person name="Lin Y.F."/>
            <person name="Huang M.D."/>
            <person name="Li C.Y."/>
            <person name="Huang L."/>
            <person name="Wang Z.W."/>
            <person name="Zhao X."/>
            <person name="Zhong W.Y."/>
            <person name="Peng D.H."/>
            <person name="Ahmad S."/>
            <person name="Lan S."/>
            <person name="Zhang J.S."/>
            <person name="Tsai W.C."/>
            <person name="Van de Peer Y."/>
            <person name="Liu Z.J."/>
        </authorList>
    </citation>
    <scope>NUCLEOTIDE SEQUENCE</scope>
    <source>
        <strain evidence="1">CP</strain>
    </source>
</reference>
<dbReference type="Proteomes" id="UP001180020">
    <property type="component" value="Unassembled WGS sequence"/>
</dbReference>
<dbReference type="PANTHER" id="PTHR33790:SF1">
    <property type="entry name" value="PROTEIN EARLY RESPONSIVE TO DEHYDRATION 15"/>
    <property type="match status" value="1"/>
</dbReference>
<reference evidence="1" key="2">
    <citation type="submission" date="2023-06" db="EMBL/GenBank/DDBJ databases">
        <authorList>
            <person name="Ma L."/>
            <person name="Liu K.-W."/>
            <person name="Li Z."/>
            <person name="Hsiao Y.-Y."/>
            <person name="Qi Y."/>
            <person name="Fu T."/>
            <person name="Tang G."/>
            <person name="Zhang D."/>
            <person name="Sun W.-H."/>
            <person name="Liu D.-K."/>
            <person name="Li Y."/>
            <person name="Chen G.-Z."/>
            <person name="Liu X.-D."/>
            <person name="Liao X.-Y."/>
            <person name="Jiang Y.-T."/>
            <person name="Yu X."/>
            <person name="Hao Y."/>
            <person name="Huang J."/>
            <person name="Zhao X.-W."/>
            <person name="Ke S."/>
            <person name="Chen Y.-Y."/>
            <person name="Wu W.-L."/>
            <person name="Hsu J.-L."/>
            <person name="Lin Y.-F."/>
            <person name="Huang M.-D."/>
            <person name="Li C.-Y."/>
            <person name="Huang L."/>
            <person name="Wang Z.-W."/>
            <person name="Zhao X."/>
            <person name="Zhong W.-Y."/>
            <person name="Peng D.-H."/>
            <person name="Ahmad S."/>
            <person name="Lan S."/>
            <person name="Zhang J.-S."/>
            <person name="Tsai W.-C."/>
            <person name="Van De Peer Y."/>
            <person name="Liu Z.-J."/>
        </authorList>
    </citation>
    <scope>NUCLEOTIDE SEQUENCE</scope>
    <source>
        <strain evidence="1">CP</strain>
        <tissue evidence="1">Leaves</tissue>
    </source>
</reference>
<comment type="caution">
    <text evidence="1">The sequence shown here is derived from an EMBL/GenBank/DDBJ whole genome shotgun (WGS) entry which is preliminary data.</text>
</comment>
<name>A0AAV9FHX3_ACOCL</name>
<accession>A0AAV9FHX3</accession>
<protein>
    <submittedName>
        <fullName evidence="1">Polyadenylate-binding protein-interacting protein 2</fullName>
    </submittedName>
</protein>
<keyword evidence="2" id="KW-1185">Reference proteome</keyword>